<name>A0A0D2FKM9_9EURO</name>
<feature type="region of interest" description="Disordered" evidence="1">
    <location>
        <begin position="1258"/>
        <end position="1292"/>
    </location>
</feature>
<dbReference type="PANTHER" id="PTHR42064">
    <property type="entry name" value="YALI0F28677P"/>
    <property type="match status" value="1"/>
</dbReference>
<evidence type="ECO:0000256" key="1">
    <source>
        <dbReference type="SAM" id="MobiDB-lite"/>
    </source>
</evidence>
<accession>A0A0D2FKM9</accession>
<dbReference type="PANTHER" id="PTHR42064:SF1">
    <property type="entry name" value="YALI0F28677P"/>
    <property type="match status" value="1"/>
</dbReference>
<dbReference type="STRING" id="5601.A0A0D2FKM9"/>
<keyword evidence="3" id="KW-1185">Reference proteome</keyword>
<feature type="compositionally biased region" description="Low complexity" evidence="1">
    <location>
        <begin position="9"/>
        <end position="28"/>
    </location>
</feature>
<feature type="region of interest" description="Disordered" evidence="1">
    <location>
        <begin position="1164"/>
        <end position="1200"/>
    </location>
</feature>
<feature type="region of interest" description="Disordered" evidence="1">
    <location>
        <begin position="96"/>
        <end position="116"/>
    </location>
</feature>
<proteinExistence type="predicted"/>
<protein>
    <submittedName>
        <fullName evidence="2">Uncharacterized protein</fullName>
    </submittedName>
</protein>
<dbReference type="HOGENOM" id="CLU_001347_1_0_1"/>
<feature type="compositionally biased region" description="Polar residues" evidence="1">
    <location>
        <begin position="1164"/>
        <end position="1173"/>
    </location>
</feature>
<evidence type="ECO:0000313" key="2">
    <source>
        <dbReference type="EMBL" id="KIW68683.1"/>
    </source>
</evidence>
<feature type="region of interest" description="Disordered" evidence="1">
    <location>
        <begin position="1"/>
        <end position="71"/>
    </location>
</feature>
<feature type="compositionally biased region" description="Basic and acidic residues" evidence="1">
    <location>
        <begin position="36"/>
        <end position="55"/>
    </location>
</feature>
<gene>
    <name evidence="2" type="ORF">PV04_04609</name>
</gene>
<feature type="region of interest" description="Disordered" evidence="1">
    <location>
        <begin position="1071"/>
        <end position="1092"/>
    </location>
</feature>
<sequence>MTGLPGVSGAEEGQAQDQGQGRAQRVQDSFAVPSRPTDDNAQDHAEPMSRPEFPEPRSTGSPPLRSSAWEAPAHYASRTSRVLEQHKNIPMLKVTTRATSGFRQKEAEDSDAEEPTLAASNRELPFAHMRIHFEDFARQLRLHRHHEHRKRMLHHQRDRLRNAIALSSRLQRVGSWVHDGLVQISQQSDPSGFTRVHQHMQDLVGLCQAQWHHEVHAFDASVTSKTSSKEPFFAKLSTSSREDCLELLHTLRCNPRFLVERFKAMNPDQVKGLSTSPKFKNLPESVLVSLSENRSRESQRRRPRSFLREYEDDAQLTRSKAYSKELEDYASSFERSNPLSFLIHNVYASSNDIESHESQLRLSTWSTICASLFTESAPAFEAIIGDVLSAFAHLHGWQIKERLQMFLMGSLQRGAFLYNSVEPSISKGRTDASIFDSFYSTPQAQTFFDTEVKELFQILGSGDGGIPRGALRLGRAIVGKLPTLQSQSDFRGHFFFRWFLQDFLRIAMSFPEDENMLLQFHISTRARFHLLHKLWEHANARATDSVSSMPTQRVDEDVRNSVNWNIGQMFADQCINPYQADKSPPTSLGGFQPPYISICAADIAHLLEKLKPQAIYTSSPFDQFLSSSQATFNSQYSRATTKFDRLCKRMLDFIEPGHSSKNVHPCQESWALLLISQDGNLSVATTGLPNDIPKAGDGLGDLDPVQAAALRLADSPMSSPTPKSMLQASTGKANGLSLSEMFAEESRTSHIQTDSLKSMYWHNALNHLRTHYPLTVLTGDDTKVLGPLIQKLNGRQILLADECLQLEQEVADLEACYASAKTALATASSWLDKLRVKLWYAMFVISSDAYDNARNITVALNNMAILARPGAMPSQEYGASQEPYRPGSSLTSASSIFDQPRVDTETIMKAPAEYGGPRKLSDAQIEKTKKWLERNNVENFCRGEERIHRFCMEVKLLIRNLVGDTIAASPVLWSSELFAREKSQYDIHAGLFGGTSTRPPSVMSEPLSSTSFPMRPTYAGSRASIFGGSSRLGRDGLGSDISSYISSPGRATTSTTLESASIWSRGQSNSRSVTSVSQHSRPASTFEGSTLNRSVDRSHEKACFLETVRRDLSSLLLSDLACPVWSCGSESDAWMDAICQTPSILERLHQRSALALLLPPANETVASTGSNSKGSRKYKQRSRSVAPHRSSSGKHDCSPELDSVESGLLVCAGQPEVDYFPYLSAFNDILCRVRDHTDPVLKLRAIRDFKLLSQNFQQNRRTGPHSSHVKPKGVAGAEDGTRRRSLDPSSLSANLRRKKCQTASQGSVATTTENEENFIVQSLKDLLHALRPKTLFRDLQYIAAFASSDNLDDPELGQAFLHMGLAALAWKDEVCRGMVDVADRIVASDSIKRNVSSAKKREPSVLKAMEYWIVGAREGNAIAQRELASLYLTHPDVPPIVSLPLTLSSDIFKSEMMWEGEGEFRRNSQALCLALHWMQEAAKNGDVVAQTKLKEREAGRSIR</sequence>
<dbReference type="Proteomes" id="UP000054266">
    <property type="component" value="Unassembled WGS sequence"/>
</dbReference>
<dbReference type="EMBL" id="KN846958">
    <property type="protein sequence ID" value="KIW68683.1"/>
    <property type="molecule type" value="Genomic_DNA"/>
</dbReference>
<evidence type="ECO:0000313" key="3">
    <source>
        <dbReference type="Proteomes" id="UP000054266"/>
    </source>
</evidence>
<reference evidence="2 3" key="1">
    <citation type="submission" date="2015-01" db="EMBL/GenBank/DDBJ databases">
        <title>The Genome Sequence of Capronia semiimmersa CBS27337.</title>
        <authorList>
            <consortium name="The Broad Institute Genomics Platform"/>
            <person name="Cuomo C."/>
            <person name="de Hoog S."/>
            <person name="Gorbushina A."/>
            <person name="Stielow B."/>
            <person name="Teixiera M."/>
            <person name="Abouelleil A."/>
            <person name="Chapman S.B."/>
            <person name="Priest M."/>
            <person name="Young S.K."/>
            <person name="Wortman J."/>
            <person name="Nusbaum C."/>
            <person name="Birren B."/>
        </authorList>
    </citation>
    <scope>NUCLEOTIDE SEQUENCE [LARGE SCALE GENOMIC DNA]</scope>
    <source>
        <strain evidence="2 3">CBS 27337</strain>
    </source>
</reference>
<organism evidence="2 3">
    <name type="scientific">Phialophora macrospora</name>
    <dbReference type="NCBI Taxonomy" id="1851006"/>
    <lineage>
        <taxon>Eukaryota</taxon>
        <taxon>Fungi</taxon>
        <taxon>Dikarya</taxon>
        <taxon>Ascomycota</taxon>
        <taxon>Pezizomycotina</taxon>
        <taxon>Eurotiomycetes</taxon>
        <taxon>Chaetothyriomycetidae</taxon>
        <taxon>Chaetothyriales</taxon>
        <taxon>Herpotrichiellaceae</taxon>
        <taxon>Phialophora</taxon>
    </lineage>
</organism>